<evidence type="ECO:0000256" key="9">
    <source>
        <dbReference type="ARBA" id="ARBA00066884"/>
    </source>
</evidence>
<dbReference type="InterPro" id="IPR045886">
    <property type="entry name" value="ThiF/MoeB/HesA"/>
</dbReference>
<evidence type="ECO:0000313" key="16">
    <source>
        <dbReference type="Proteomes" id="UP000198461"/>
    </source>
</evidence>
<evidence type="ECO:0000256" key="10">
    <source>
        <dbReference type="ARBA" id="ARBA00073635"/>
    </source>
</evidence>
<evidence type="ECO:0000256" key="2">
    <source>
        <dbReference type="ARBA" id="ARBA00009919"/>
    </source>
</evidence>
<evidence type="ECO:0000313" key="15">
    <source>
        <dbReference type="EMBL" id="SIO07759.1"/>
    </source>
</evidence>
<gene>
    <name evidence="15" type="ORF">SAMN05443662_1376</name>
</gene>
<dbReference type="GO" id="GO:0008641">
    <property type="term" value="F:ubiquitin-like modifier activating enzyme activity"/>
    <property type="evidence" value="ECO:0007669"/>
    <property type="project" value="InterPro"/>
</dbReference>
<keyword evidence="15" id="KW-0548">Nucleotidyltransferase</keyword>
<comment type="subunit">
    <text evidence="8">Homodimer. Forms a stable heterotetrameric complex of 2 MoeB and 2 MoaD during adenylation of MoaD.</text>
</comment>
<evidence type="ECO:0000256" key="12">
    <source>
        <dbReference type="ARBA" id="ARBA00075328"/>
    </source>
</evidence>
<evidence type="ECO:0000259" key="14">
    <source>
        <dbReference type="Pfam" id="PF00899"/>
    </source>
</evidence>
<evidence type="ECO:0000256" key="1">
    <source>
        <dbReference type="ARBA" id="ARBA00005046"/>
    </source>
</evidence>
<dbReference type="Gene3D" id="3.40.50.720">
    <property type="entry name" value="NAD(P)-binding Rossmann-like Domain"/>
    <property type="match status" value="1"/>
</dbReference>
<dbReference type="GO" id="GO:0005524">
    <property type="term" value="F:ATP binding"/>
    <property type="evidence" value="ECO:0007669"/>
    <property type="project" value="UniProtKB-KW"/>
</dbReference>
<dbReference type="PANTHER" id="PTHR10953:SF194">
    <property type="entry name" value="MOLYBDOPTERIN-SYNTHASE ADENYLYLTRANSFERASE"/>
    <property type="match status" value="1"/>
</dbReference>
<keyword evidence="4" id="KW-0547">Nucleotide-binding</keyword>
<dbReference type="OrthoDB" id="9804286at2"/>
<feature type="domain" description="THIF-type NAD/FAD binding fold" evidence="14">
    <location>
        <begin position="12"/>
        <end position="246"/>
    </location>
</feature>
<sequence>MEQLTPEQFKRYSRQIMLMEFGLDGQTRLHNAHAVIFGLGGLGSPVSVYLTAAGVGRLTLVDFDTVDESNLQRQIVHRESSVGQPKVESAKTTLQALNRWTRIDTFNGVPDEDTLDNLISGADVVLDCTDNFDARFAINAACARARVPLVSAAAIRWEGQLSVFDFTDPDCPCYQCLYKDASMEGMTCAHSGVMSPVVGMMGSMQALEAIKLLAGLPTLKGKLLLVDGLTMQFRTLTLPKDPACPVCHPD</sequence>
<evidence type="ECO:0000256" key="5">
    <source>
        <dbReference type="ARBA" id="ARBA00022840"/>
    </source>
</evidence>
<dbReference type="RefSeq" id="WP_074201639.1">
    <property type="nucleotide sequence ID" value="NZ_FSRE01000003.1"/>
</dbReference>
<name>A0A1N6GJR5_9GAMM</name>
<dbReference type="EC" id="2.7.7.80" evidence="9"/>
<evidence type="ECO:0000256" key="4">
    <source>
        <dbReference type="ARBA" id="ARBA00022741"/>
    </source>
</evidence>
<dbReference type="GO" id="GO:0005829">
    <property type="term" value="C:cytosol"/>
    <property type="evidence" value="ECO:0007669"/>
    <property type="project" value="TreeGrafter"/>
</dbReference>
<proteinExistence type="inferred from homology"/>
<dbReference type="Proteomes" id="UP000198461">
    <property type="component" value="Unassembled WGS sequence"/>
</dbReference>
<protein>
    <recommendedName>
        <fullName evidence="10">Molybdopterin-synthase adenylyltransferase</fullName>
        <ecNumber evidence="9">2.7.7.80</ecNumber>
    </recommendedName>
    <alternativeName>
        <fullName evidence="13">MoaD protein adenylase</fullName>
    </alternativeName>
    <alternativeName>
        <fullName evidence="11">Molybdopterin-converting factor subunit 1 adenylase</fullName>
    </alternativeName>
    <alternativeName>
        <fullName evidence="12">Sulfur carrier protein MoaD adenylyltransferase</fullName>
    </alternativeName>
</protein>
<evidence type="ECO:0000256" key="8">
    <source>
        <dbReference type="ARBA" id="ARBA00063809"/>
    </source>
</evidence>
<keyword evidence="5" id="KW-0067">ATP-binding</keyword>
<dbReference type="FunFam" id="3.40.50.720:FF:000033">
    <property type="entry name" value="Adenylyltransferase and sulfurtransferase MOCS3"/>
    <property type="match status" value="1"/>
</dbReference>
<dbReference type="AlphaFoldDB" id="A0A1N6GJR5"/>
<organism evidence="15 16">
    <name type="scientific">Sulfurivirga caldicuralii</name>
    <dbReference type="NCBI Taxonomy" id="364032"/>
    <lineage>
        <taxon>Bacteria</taxon>
        <taxon>Pseudomonadati</taxon>
        <taxon>Pseudomonadota</taxon>
        <taxon>Gammaproteobacteria</taxon>
        <taxon>Thiotrichales</taxon>
        <taxon>Piscirickettsiaceae</taxon>
        <taxon>Sulfurivirga</taxon>
    </lineage>
</organism>
<dbReference type="GO" id="GO:0004792">
    <property type="term" value="F:thiosulfate-cyanide sulfurtransferase activity"/>
    <property type="evidence" value="ECO:0007669"/>
    <property type="project" value="TreeGrafter"/>
</dbReference>
<dbReference type="InterPro" id="IPR000594">
    <property type="entry name" value="ThiF_NAD_FAD-bd"/>
</dbReference>
<dbReference type="CDD" id="cd00757">
    <property type="entry name" value="ThiF_MoeB_HesA_family"/>
    <property type="match status" value="1"/>
</dbReference>
<evidence type="ECO:0000256" key="13">
    <source>
        <dbReference type="ARBA" id="ARBA00078531"/>
    </source>
</evidence>
<dbReference type="EMBL" id="FSRE01000003">
    <property type="protein sequence ID" value="SIO07759.1"/>
    <property type="molecule type" value="Genomic_DNA"/>
</dbReference>
<comment type="function">
    <text evidence="7">Catalyzes the adenylation by ATP of the carboxyl group of the C-terminal glycine of sulfur carrier protein MoaD.</text>
</comment>
<comment type="pathway">
    <text evidence="1">Cofactor biosynthesis; molybdopterin biosynthesis.</text>
</comment>
<dbReference type="NCBIfam" id="NF004281">
    <property type="entry name" value="PRK05690.1"/>
    <property type="match status" value="1"/>
</dbReference>
<evidence type="ECO:0000256" key="3">
    <source>
        <dbReference type="ARBA" id="ARBA00022679"/>
    </source>
</evidence>
<comment type="similarity">
    <text evidence="2">Belongs to the HesA/MoeB/ThiF family.</text>
</comment>
<accession>A0A1N6GJR5</accession>
<keyword evidence="3 15" id="KW-0808">Transferase</keyword>
<dbReference type="GO" id="GO:0061605">
    <property type="term" value="F:molybdopterin-synthase adenylyltransferase activity"/>
    <property type="evidence" value="ECO:0007669"/>
    <property type="project" value="UniProtKB-EC"/>
</dbReference>
<comment type="catalytic activity">
    <reaction evidence="6">
        <text>[molybdopterin-synthase sulfur-carrier protein]-C-terminal Gly-Gly + ATP + H(+) = [molybdopterin-synthase sulfur-carrier protein]-C-terminal Gly-Gly-AMP + diphosphate</text>
        <dbReference type="Rhea" id="RHEA:43616"/>
        <dbReference type="Rhea" id="RHEA-COMP:12159"/>
        <dbReference type="Rhea" id="RHEA-COMP:12202"/>
        <dbReference type="ChEBI" id="CHEBI:15378"/>
        <dbReference type="ChEBI" id="CHEBI:30616"/>
        <dbReference type="ChEBI" id="CHEBI:33019"/>
        <dbReference type="ChEBI" id="CHEBI:90618"/>
        <dbReference type="ChEBI" id="CHEBI:90778"/>
        <dbReference type="EC" id="2.7.7.80"/>
    </reaction>
</comment>
<dbReference type="STRING" id="364032.SAMN05443662_1376"/>
<dbReference type="PANTHER" id="PTHR10953">
    <property type="entry name" value="UBIQUITIN-ACTIVATING ENZYME E1"/>
    <property type="match status" value="1"/>
</dbReference>
<evidence type="ECO:0000256" key="6">
    <source>
        <dbReference type="ARBA" id="ARBA00052218"/>
    </source>
</evidence>
<dbReference type="SUPFAM" id="SSF69572">
    <property type="entry name" value="Activating enzymes of the ubiquitin-like proteins"/>
    <property type="match status" value="1"/>
</dbReference>
<dbReference type="Pfam" id="PF00899">
    <property type="entry name" value="ThiF"/>
    <property type="match status" value="1"/>
</dbReference>
<keyword evidence="16" id="KW-1185">Reference proteome</keyword>
<evidence type="ECO:0000256" key="7">
    <source>
        <dbReference type="ARBA" id="ARBA00055169"/>
    </source>
</evidence>
<dbReference type="InterPro" id="IPR035985">
    <property type="entry name" value="Ubiquitin-activating_enz"/>
</dbReference>
<dbReference type="GO" id="GO:0008146">
    <property type="term" value="F:sulfotransferase activity"/>
    <property type="evidence" value="ECO:0007669"/>
    <property type="project" value="TreeGrafter"/>
</dbReference>
<reference evidence="15 16" key="1">
    <citation type="submission" date="2016-11" db="EMBL/GenBank/DDBJ databases">
        <authorList>
            <person name="Jaros S."/>
            <person name="Januszkiewicz K."/>
            <person name="Wedrychowicz H."/>
        </authorList>
    </citation>
    <scope>NUCLEOTIDE SEQUENCE [LARGE SCALE GENOMIC DNA]</scope>
    <source>
        <strain evidence="15 16">DSM 17737</strain>
    </source>
</reference>
<evidence type="ECO:0000256" key="11">
    <source>
        <dbReference type="ARBA" id="ARBA00075110"/>
    </source>
</evidence>